<sequence>MDGRGGPRRSGGCCSVRLHSGYRRRRSSERNSAAAALDMLLLDRDLGFDGEVMMKCDNDDAPFFAAGTATRKEYGQVKMRPENKTQGSSRTPTLTPQNEPEVIDAWEIMAGLENASPLNLRRTTDVSDEKGPNEKSTSGSGAGDWSAAGIVEARVKEFQRKIDAKRSAAAAAAAAEANRKRSPPDSAGKVVLYFTSLRGVRRTFEDSWTARMILKGYDVRVDERDLSLHTAYKAELLGALGPGCGLPRVFSNGEYVGGVEELRHLHEVGKLRKVLEACQRAAGCSAACEGCGDVRFVPCGTCAGSRKVYCDAALQATELAAELGGFRMCPACNENGLIRCKKINIGTDGEKEGRCQGLLFQAAMMMTRLVEKVEGRGGFAGVVEQQGQLMAADGCGAGGIAIGAGLVILYSSIVKKKWEVNSIGL</sequence>
<dbReference type="PROSITE" id="PS51354">
    <property type="entry name" value="GLUTAREDOXIN_2"/>
    <property type="match status" value="1"/>
</dbReference>
<reference evidence="3 4" key="1">
    <citation type="submission" date="2020-08" db="EMBL/GenBank/DDBJ databases">
        <title>Plant Genome Project.</title>
        <authorList>
            <person name="Zhang R.-G."/>
        </authorList>
    </citation>
    <scope>NUCLEOTIDE SEQUENCE [LARGE SCALE GENOMIC DNA]</scope>
    <source>
        <tissue evidence="3">Rhizome</tissue>
    </source>
</reference>
<organism evidence="3 4">
    <name type="scientific">Zingiber officinale</name>
    <name type="common">Ginger</name>
    <name type="synonym">Amomum zingiber</name>
    <dbReference type="NCBI Taxonomy" id="94328"/>
    <lineage>
        <taxon>Eukaryota</taxon>
        <taxon>Viridiplantae</taxon>
        <taxon>Streptophyta</taxon>
        <taxon>Embryophyta</taxon>
        <taxon>Tracheophyta</taxon>
        <taxon>Spermatophyta</taxon>
        <taxon>Magnoliopsida</taxon>
        <taxon>Liliopsida</taxon>
        <taxon>Zingiberales</taxon>
        <taxon>Zingiberaceae</taxon>
        <taxon>Zingiber</taxon>
    </lineage>
</organism>
<keyword evidence="4" id="KW-1185">Reference proteome</keyword>
<comment type="caution">
    <text evidence="3">The sequence shown here is derived from an EMBL/GenBank/DDBJ whole genome shotgun (WGS) entry which is preliminary data.</text>
</comment>
<dbReference type="SUPFAM" id="SSF52833">
    <property type="entry name" value="Thioredoxin-like"/>
    <property type="match status" value="1"/>
</dbReference>
<feature type="domain" description="Glutaredoxin" evidence="2">
    <location>
        <begin position="191"/>
        <end position="256"/>
    </location>
</feature>
<dbReference type="CDD" id="cd03031">
    <property type="entry name" value="GRX_GRX_like"/>
    <property type="match status" value="1"/>
</dbReference>
<dbReference type="Gene3D" id="3.40.30.10">
    <property type="entry name" value="Glutaredoxin"/>
    <property type="match status" value="1"/>
</dbReference>
<dbReference type="AlphaFoldDB" id="A0A8J5FNN9"/>
<dbReference type="PANTHER" id="PTHR45669">
    <property type="entry name" value="GLUTAREDOXIN DOMAIN-CONTAINING CYSTEINE-RICH PROTEIN CG12206-RELATED"/>
    <property type="match status" value="1"/>
</dbReference>
<dbReference type="InterPro" id="IPR002109">
    <property type="entry name" value="Glutaredoxin"/>
</dbReference>
<feature type="region of interest" description="Disordered" evidence="1">
    <location>
        <begin position="117"/>
        <end position="144"/>
    </location>
</feature>
<evidence type="ECO:0000313" key="4">
    <source>
        <dbReference type="Proteomes" id="UP000734854"/>
    </source>
</evidence>
<name>A0A8J5FNN9_ZINOF</name>
<dbReference type="InterPro" id="IPR036249">
    <property type="entry name" value="Thioredoxin-like_sf"/>
</dbReference>
<evidence type="ECO:0000259" key="2">
    <source>
        <dbReference type="Pfam" id="PF00462"/>
    </source>
</evidence>
<feature type="compositionally biased region" description="Basic and acidic residues" evidence="1">
    <location>
        <begin position="122"/>
        <end position="133"/>
    </location>
</feature>
<proteinExistence type="predicted"/>
<accession>A0A8J5FNN9</accession>
<dbReference type="Pfam" id="PF23733">
    <property type="entry name" value="GRXCR1-2_C"/>
    <property type="match status" value="1"/>
</dbReference>
<evidence type="ECO:0000313" key="3">
    <source>
        <dbReference type="EMBL" id="KAG6491173.1"/>
    </source>
</evidence>
<dbReference type="Pfam" id="PF00462">
    <property type="entry name" value="Glutaredoxin"/>
    <property type="match status" value="1"/>
</dbReference>
<evidence type="ECO:0000256" key="1">
    <source>
        <dbReference type="SAM" id="MobiDB-lite"/>
    </source>
</evidence>
<protein>
    <recommendedName>
        <fullName evidence="2">Glutaredoxin domain-containing protein</fullName>
    </recommendedName>
</protein>
<dbReference type="Proteomes" id="UP000734854">
    <property type="component" value="Unassembled WGS sequence"/>
</dbReference>
<dbReference type="EMBL" id="JACMSC010000014">
    <property type="protein sequence ID" value="KAG6491173.1"/>
    <property type="molecule type" value="Genomic_DNA"/>
</dbReference>
<dbReference type="PANTHER" id="PTHR45669:SF30">
    <property type="entry name" value="OS04G0641300 PROTEIN"/>
    <property type="match status" value="1"/>
</dbReference>
<gene>
    <name evidence="3" type="ORF">ZIOFF_052506</name>
</gene>